<dbReference type="EMBL" id="CAQQ02391645">
    <property type="status" value="NOT_ANNOTATED_CDS"/>
    <property type="molecule type" value="Genomic_DNA"/>
</dbReference>
<dbReference type="EMBL" id="CAQQ02391646">
    <property type="status" value="NOT_ANNOTATED_CDS"/>
    <property type="molecule type" value="Genomic_DNA"/>
</dbReference>
<evidence type="ECO:0000313" key="1">
    <source>
        <dbReference type="EnsemblMetazoa" id="MESCA008122-PA"/>
    </source>
</evidence>
<proteinExistence type="predicted"/>
<sequence length="88" mass="10475">MGPKALYDSRCTPRYASSSKQKFEKRHNKILVGFFMSLVQSKNRDRNGDLITNKNEVLMQWEEFFSELLNDNKQNIEEQAPFVFQKQR</sequence>
<dbReference type="Proteomes" id="UP000015102">
    <property type="component" value="Unassembled WGS sequence"/>
</dbReference>
<organism evidence="1 2">
    <name type="scientific">Megaselia scalaris</name>
    <name type="common">Humpbacked fly</name>
    <name type="synonym">Phora scalaris</name>
    <dbReference type="NCBI Taxonomy" id="36166"/>
    <lineage>
        <taxon>Eukaryota</taxon>
        <taxon>Metazoa</taxon>
        <taxon>Ecdysozoa</taxon>
        <taxon>Arthropoda</taxon>
        <taxon>Hexapoda</taxon>
        <taxon>Insecta</taxon>
        <taxon>Pterygota</taxon>
        <taxon>Neoptera</taxon>
        <taxon>Endopterygota</taxon>
        <taxon>Diptera</taxon>
        <taxon>Brachycera</taxon>
        <taxon>Muscomorpha</taxon>
        <taxon>Platypezoidea</taxon>
        <taxon>Phoridae</taxon>
        <taxon>Megaseliini</taxon>
        <taxon>Megaselia</taxon>
    </lineage>
</organism>
<name>T1GWE8_MEGSC</name>
<dbReference type="HOGENOM" id="CLU_2471625_0_0_1"/>
<keyword evidence="2" id="KW-1185">Reference proteome</keyword>
<accession>T1GWE8</accession>
<reference evidence="1" key="2">
    <citation type="submission" date="2015-06" db="UniProtKB">
        <authorList>
            <consortium name="EnsemblMetazoa"/>
        </authorList>
    </citation>
    <scope>IDENTIFICATION</scope>
</reference>
<reference evidence="2" key="1">
    <citation type="submission" date="2013-02" db="EMBL/GenBank/DDBJ databases">
        <authorList>
            <person name="Hughes D."/>
        </authorList>
    </citation>
    <scope>NUCLEOTIDE SEQUENCE</scope>
    <source>
        <strain>Durham</strain>
        <strain evidence="2">NC isolate 2 -- Noor lab</strain>
    </source>
</reference>
<dbReference type="EnsemblMetazoa" id="MESCA008122-RA">
    <property type="protein sequence ID" value="MESCA008122-PA"/>
    <property type="gene ID" value="MESCA008122"/>
</dbReference>
<dbReference type="AlphaFoldDB" id="T1GWE8"/>
<evidence type="ECO:0000313" key="2">
    <source>
        <dbReference type="Proteomes" id="UP000015102"/>
    </source>
</evidence>
<protein>
    <submittedName>
        <fullName evidence="1">Uncharacterized protein</fullName>
    </submittedName>
</protein>